<organism evidence="1 2">
    <name type="scientific">Pelagomonas calceolata</name>
    <dbReference type="NCBI Taxonomy" id="35677"/>
    <lineage>
        <taxon>Eukaryota</taxon>
        <taxon>Sar</taxon>
        <taxon>Stramenopiles</taxon>
        <taxon>Ochrophyta</taxon>
        <taxon>Pelagophyceae</taxon>
        <taxon>Pelagomonadales</taxon>
        <taxon>Pelagomonadaceae</taxon>
        <taxon>Pelagomonas</taxon>
    </lineage>
</organism>
<protein>
    <submittedName>
        <fullName evidence="1">Uncharacterized protein</fullName>
    </submittedName>
</protein>
<reference evidence="1" key="1">
    <citation type="submission" date="2021-11" db="EMBL/GenBank/DDBJ databases">
        <authorList>
            <consortium name="Genoscope - CEA"/>
            <person name="William W."/>
        </authorList>
    </citation>
    <scope>NUCLEOTIDE SEQUENCE</scope>
</reference>
<feature type="non-terminal residue" evidence="1">
    <location>
        <position position="119"/>
    </location>
</feature>
<proteinExistence type="predicted"/>
<accession>A0A8J2WXQ5</accession>
<evidence type="ECO:0000313" key="1">
    <source>
        <dbReference type="EMBL" id="CAH0372682.1"/>
    </source>
</evidence>
<feature type="non-terminal residue" evidence="1">
    <location>
        <position position="1"/>
    </location>
</feature>
<dbReference type="EMBL" id="CAKKNE010000003">
    <property type="protein sequence ID" value="CAH0372682.1"/>
    <property type="molecule type" value="Genomic_DNA"/>
</dbReference>
<dbReference type="AlphaFoldDB" id="A0A8J2WXQ5"/>
<comment type="caution">
    <text evidence="1">The sequence shown here is derived from an EMBL/GenBank/DDBJ whole genome shotgun (WGS) entry which is preliminary data.</text>
</comment>
<dbReference type="Proteomes" id="UP000789595">
    <property type="component" value="Unassembled WGS sequence"/>
</dbReference>
<keyword evidence="2" id="KW-1185">Reference proteome</keyword>
<name>A0A8J2WXQ5_9STRA</name>
<evidence type="ECO:0000313" key="2">
    <source>
        <dbReference type="Proteomes" id="UP000789595"/>
    </source>
</evidence>
<gene>
    <name evidence="1" type="ORF">PECAL_3P26960</name>
</gene>
<sequence length="119" mass="12905">NVFDQGDFEVVLLTVSAAGSPQNWHGPGQGYGLHFSCWGRERATASQCARGPCTFFFSLRGGAGFIFEFLSDISARRRPICTPRCMQPGDIIRNSCPSGTSPHSPVFPPICPMSPRLGQ</sequence>